<name>A0ABV1PFJ2_9GAMM</name>
<comment type="caution">
    <text evidence="1">The sequence shown here is derived from an EMBL/GenBank/DDBJ whole genome shotgun (WGS) entry which is preliminary data.</text>
</comment>
<dbReference type="Gene3D" id="3.30.420.10">
    <property type="entry name" value="Ribonuclease H-like superfamily/Ribonuclease H"/>
    <property type="match status" value="1"/>
</dbReference>
<gene>
    <name evidence="1" type="ORF">ABRQ07_20430</name>
</gene>
<keyword evidence="2" id="KW-1185">Reference proteome</keyword>
<reference evidence="1 2" key="1">
    <citation type="submission" date="2024-06" db="EMBL/GenBank/DDBJ databases">
        <title>Pangenomics to understand the prophage dynamics in the radiating lineages of P. brasiliense.</title>
        <authorList>
            <person name="Pardeshi L.A."/>
            <person name="Van Duivenbode I."/>
            <person name="Jonkheer E.M."/>
            <person name="Pel M.J.C."/>
            <person name="Kupczok A."/>
            <person name="De Ridder D."/>
            <person name="Smit S."/>
            <person name="Van Der Lee T.J."/>
        </authorList>
    </citation>
    <scope>NUCLEOTIDE SEQUENCE [LARGE SCALE GENOMIC DNA]</scope>
    <source>
        <strain evidence="1 2">PD 8607</strain>
    </source>
</reference>
<accession>A0ABV1PFJ2</accession>
<dbReference type="InterPro" id="IPR012337">
    <property type="entry name" value="RNaseH-like_sf"/>
</dbReference>
<dbReference type="SUPFAM" id="SSF53098">
    <property type="entry name" value="Ribonuclease H-like"/>
    <property type="match status" value="1"/>
</dbReference>
<proteinExistence type="predicted"/>
<dbReference type="InterPro" id="IPR036397">
    <property type="entry name" value="RNaseH_sf"/>
</dbReference>
<protein>
    <submittedName>
        <fullName evidence="1">Uncharacterized protein</fullName>
    </submittedName>
</protein>
<sequence>MMSELPELYISVDVEVDGSIPGPYSMLSLGMQVIGKDESDFYFYSELKPISENFVQEALAVSGLNRDVLLRTASEPKEVMLSAHRWINN</sequence>
<evidence type="ECO:0000313" key="1">
    <source>
        <dbReference type="EMBL" id="MEQ9939940.1"/>
    </source>
</evidence>
<organism evidence="1 2">
    <name type="scientific">Pectobacterium polonicum</name>
    <dbReference type="NCBI Taxonomy" id="2485124"/>
    <lineage>
        <taxon>Bacteria</taxon>
        <taxon>Pseudomonadati</taxon>
        <taxon>Pseudomonadota</taxon>
        <taxon>Gammaproteobacteria</taxon>
        <taxon>Enterobacterales</taxon>
        <taxon>Pectobacteriaceae</taxon>
        <taxon>Pectobacterium</taxon>
    </lineage>
</organism>
<evidence type="ECO:0000313" key="2">
    <source>
        <dbReference type="Proteomes" id="UP001463408"/>
    </source>
</evidence>
<dbReference type="EMBL" id="JBEHEF010000031">
    <property type="protein sequence ID" value="MEQ9939940.1"/>
    <property type="molecule type" value="Genomic_DNA"/>
</dbReference>
<dbReference type="RefSeq" id="WP_273856530.1">
    <property type="nucleotide sequence ID" value="NZ_JAQRNC010000008.1"/>
</dbReference>
<dbReference type="Proteomes" id="UP001463408">
    <property type="component" value="Unassembled WGS sequence"/>
</dbReference>